<organism evidence="2 3">
    <name type="scientific">Coniochaeta ligniaria NRRL 30616</name>
    <dbReference type="NCBI Taxonomy" id="1408157"/>
    <lineage>
        <taxon>Eukaryota</taxon>
        <taxon>Fungi</taxon>
        <taxon>Dikarya</taxon>
        <taxon>Ascomycota</taxon>
        <taxon>Pezizomycotina</taxon>
        <taxon>Sordariomycetes</taxon>
        <taxon>Sordariomycetidae</taxon>
        <taxon>Coniochaetales</taxon>
        <taxon>Coniochaetaceae</taxon>
        <taxon>Coniochaeta</taxon>
    </lineage>
</organism>
<name>A0A1J7IGX4_9PEZI</name>
<feature type="compositionally biased region" description="Polar residues" evidence="1">
    <location>
        <begin position="34"/>
        <end position="52"/>
    </location>
</feature>
<dbReference type="InParanoid" id="A0A1J7IGX4"/>
<evidence type="ECO:0000313" key="2">
    <source>
        <dbReference type="EMBL" id="OIW26710.1"/>
    </source>
</evidence>
<accession>A0A1J7IGX4</accession>
<feature type="compositionally biased region" description="Polar residues" evidence="1">
    <location>
        <begin position="255"/>
        <end position="268"/>
    </location>
</feature>
<feature type="region of interest" description="Disordered" evidence="1">
    <location>
        <begin position="26"/>
        <end position="131"/>
    </location>
</feature>
<keyword evidence="3" id="KW-1185">Reference proteome</keyword>
<evidence type="ECO:0000256" key="1">
    <source>
        <dbReference type="SAM" id="MobiDB-lite"/>
    </source>
</evidence>
<proteinExistence type="predicted"/>
<dbReference type="AlphaFoldDB" id="A0A1J7IGX4"/>
<feature type="region of interest" description="Disordered" evidence="1">
    <location>
        <begin position="223"/>
        <end position="288"/>
    </location>
</feature>
<feature type="compositionally biased region" description="Polar residues" evidence="1">
    <location>
        <begin position="114"/>
        <end position="131"/>
    </location>
</feature>
<evidence type="ECO:0000313" key="3">
    <source>
        <dbReference type="Proteomes" id="UP000182658"/>
    </source>
</evidence>
<feature type="compositionally biased region" description="Basic and acidic residues" evidence="1">
    <location>
        <begin position="99"/>
        <end position="111"/>
    </location>
</feature>
<feature type="compositionally biased region" description="Low complexity" evidence="1">
    <location>
        <begin position="228"/>
        <end position="239"/>
    </location>
</feature>
<protein>
    <submittedName>
        <fullName evidence="2">Uncharacterized protein</fullName>
    </submittedName>
</protein>
<dbReference type="EMBL" id="KV875100">
    <property type="protein sequence ID" value="OIW26710.1"/>
    <property type="molecule type" value="Genomic_DNA"/>
</dbReference>
<sequence>MSDQQRHNWSPGLQLYLTPEEIDERLADLFKSPSEPNQHIQQSSKRAHQPSNPELDGSDENDESDENDQNDGSQDTSNAEPAAKRRKHAHADGNDSDAEIGKGKGKEKEDNISYGYSGQGQHDVGQGTSFSTYTGYPPAQDESHGYNVLDSLDNTELDPEVLDDMLVGSTGASNPIATGSLDNTELDPEVLDLMLGGSTGASNPIATGHISAQAAGYSHHGPAADIGTSFQTSTSYTTTHNQSGSDPLPAADQAASYQADTGNASTQAHIDGSVGQDTSTGESVHPGSMGHICGLELEDYRGRRQERCGMAFPTRNALASHRGHKHKIWYRTCQKCNVHFPYFNRNRFNDHCQKCKQD</sequence>
<dbReference type="Proteomes" id="UP000182658">
    <property type="component" value="Unassembled WGS sequence"/>
</dbReference>
<feature type="compositionally biased region" description="Acidic residues" evidence="1">
    <location>
        <begin position="56"/>
        <end position="69"/>
    </location>
</feature>
<gene>
    <name evidence="2" type="ORF">CONLIGDRAFT_672210</name>
</gene>
<reference evidence="2 3" key="1">
    <citation type="submission" date="2016-10" db="EMBL/GenBank/DDBJ databases">
        <title>Draft genome sequence of Coniochaeta ligniaria NRRL30616, a lignocellulolytic fungus for bioabatement of inhibitors in plant biomass hydrolysates.</title>
        <authorList>
            <consortium name="DOE Joint Genome Institute"/>
            <person name="Jimenez D.J."/>
            <person name="Hector R.E."/>
            <person name="Riley R."/>
            <person name="Sun H."/>
            <person name="Grigoriev I.V."/>
            <person name="Van Elsas J.D."/>
            <person name="Nichols N.N."/>
        </authorList>
    </citation>
    <scope>NUCLEOTIDE SEQUENCE [LARGE SCALE GENOMIC DNA]</scope>
    <source>
        <strain evidence="2 3">NRRL 30616</strain>
    </source>
</reference>